<dbReference type="RefSeq" id="WP_011945900.1">
    <property type="nucleotide sequence ID" value="NZ_CP021281.1"/>
</dbReference>
<protein>
    <submittedName>
        <fullName evidence="1">Uncharacterized protein</fullName>
    </submittedName>
</protein>
<accession>A0A3A6UNU7</accession>
<comment type="caution">
    <text evidence="1">The sequence shown here is derived from an EMBL/GenBank/DDBJ whole genome shotgun (WGS) entry which is preliminary data.</text>
</comment>
<gene>
    <name evidence="1" type="ORF">D1H98_00250</name>
</gene>
<dbReference type="EMBL" id="QWDR01000001">
    <property type="protein sequence ID" value="RJY33277.1"/>
    <property type="molecule type" value="Genomic_DNA"/>
</dbReference>
<dbReference type="Proteomes" id="UP000277145">
    <property type="component" value="Unassembled WGS sequence"/>
</dbReference>
<evidence type="ECO:0000313" key="2">
    <source>
        <dbReference type="Proteomes" id="UP000277145"/>
    </source>
</evidence>
<organism evidence="1 2">
    <name type="scientific">Legionella pneumophila subsp. pneumophila</name>
    <dbReference type="NCBI Taxonomy" id="91891"/>
    <lineage>
        <taxon>Bacteria</taxon>
        <taxon>Pseudomonadati</taxon>
        <taxon>Pseudomonadota</taxon>
        <taxon>Gammaproteobacteria</taxon>
        <taxon>Legionellales</taxon>
        <taxon>Legionellaceae</taxon>
        <taxon>Legionella</taxon>
    </lineage>
</organism>
<name>A0A3A6UNU7_LEGPN</name>
<dbReference type="AlphaFoldDB" id="A0A3A6UNU7"/>
<sequence length="98" mass="10612">MQGDGTCPDDIPYAESRYASNPGALSAYSVVIAWGEGGATTLVETFAWFIVAAHYKHELAKIVEGHRGYPDDVVAQAEIMAKKILSSTKLTLYSEIMS</sequence>
<reference evidence="1 2" key="1">
    <citation type="submission" date="2018-08" db="EMBL/GenBank/DDBJ databases">
        <title>Genome Sequences of Legionella pneumophila subsp. pneumophila Isolates, Recovered from a Drinking Water System in a Large Builging.</title>
        <authorList>
            <person name="Gomez-Alvarez V."/>
            <person name="Boczek L."/>
            <person name="King D."/>
            <person name="Pemberton A."/>
            <person name="Pfaller S."/>
            <person name="Rodgers M."/>
            <person name="Santodomingo J."/>
            <person name="Revetta R."/>
        </authorList>
    </citation>
    <scope>NUCLEOTIDE SEQUENCE [LARGE SCALE GENOMIC DNA]</scope>
    <source>
        <strain evidence="1 2">L01C.1</strain>
    </source>
</reference>
<dbReference type="GeneID" id="93358592"/>
<proteinExistence type="predicted"/>
<evidence type="ECO:0000313" key="1">
    <source>
        <dbReference type="EMBL" id="RJY33277.1"/>
    </source>
</evidence>